<accession>A0AAP0ER39</accession>
<evidence type="ECO:0000313" key="1">
    <source>
        <dbReference type="EMBL" id="KAK9096472.1"/>
    </source>
</evidence>
<sequence length="269" mass="31534">MRNTPTRPLSFSHRAHLYLAPMIQPLYRLTPLNWRHNSLHLSLVALLLENLPTHLPPISSTTSMSRSLPSTLVCMPPHRGVMIMSSMHHIRPILQATLRVSHLLVVPRVDHNKTMSQLGPRDVEVMMTEARGVFFTVKTTKEFGTFLHPSSEVSKQMTRIYKFDLHKDGYCWDTVPNHIKEQYFNKWATHFDWRRSDDAMVRRLYDRQIATRYADFVSKMVRKPTKPAHVSLEVFEHYKKMRSTPNIKQSQNKRAEIGDQRWGTWFGFV</sequence>
<dbReference type="AlphaFoldDB" id="A0AAP0ER39"/>
<protein>
    <submittedName>
        <fullName evidence="1">Uncharacterized protein</fullName>
    </submittedName>
</protein>
<evidence type="ECO:0000313" key="2">
    <source>
        <dbReference type="Proteomes" id="UP001417504"/>
    </source>
</evidence>
<keyword evidence="2" id="KW-1185">Reference proteome</keyword>
<dbReference type="Proteomes" id="UP001417504">
    <property type="component" value="Unassembled WGS sequence"/>
</dbReference>
<organism evidence="1 2">
    <name type="scientific">Stephania japonica</name>
    <dbReference type="NCBI Taxonomy" id="461633"/>
    <lineage>
        <taxon>Eukaryota</taxon>
        <taxon>Viridiplantae</taxon>
        <taxon>Streptophyta</taxon>
        <taxon>Embryophyta</taxon>
        <taxon>Tracheophyta</taxon>
        <taxon>Spermatophyta</taxon>
        <taxon>Magnoliopsida</taxon>
        <taxon>Ranunculales</taxon>
        <taxon>Menispermaceae</taxon>
        <taxon>Menispermoideae</taxon>
        <taxon>Cissampelideae</taxon>
        <taxon>Stephania</taxon>
    </lineage>
</organism>
<proteinExistence type="predicted"/>
<reference evidence="1 2" key="1">
    <citation type="submission" date="2024-01" db="EMBL/GenBank/DDBJ databases">
        <title>Genome assemblies of Stephania.</title>
        <authorList>
            <person name="Yang L."/>
        </authorList>
    </citation>
    <scope>NUCLEOTIDE SEQUENCE [LARGE SCALE GENOMIC DNA]</scope>
    <source>
        <strain evidence="1">QJT</strain>
        <tissue evidence="1">Leaf</tissue>
    </source>
</reference>
<gene>
    <name evidence="1" type="ORF">Sjap_021969</name>
</gene>
<dbReference type="EMBL" id="JBBNAE010000009">
    <property type="protein sequence ID" value="KAK9096472.1"/>
    <property type="molecule type" value="Genomic_DNA"/>
</dbReference>
<name>A0AAP0ER39_9MAGN</name>
<comment type="caution">
    <text evidence="1">The sequence shown here is derived from an EMBL/GenBank/DDBJ whole genome shotgun (WGS) entry which is preliminary data.</text>
</comment>